<keyword evidence="3" id="KW-1185">Reference proteome</keyword>
<proteinExistence type="predicted"/>
<protein>
    <recommendedName>
        <fullName evidence="4">Mannan endo-1,4-beta-mannosidase</fullName>
    </recommendedName>
</protein>
<evidence type="ECO:0000256" key="1">
    <source>
        <dbReference type="SAM" id="MobiDB-lite"/>
    </source>
</evidence>
<dbReference type="STRING" id="1436961.SAMN05421739_103357"/>
<dbReference type="Gene3D" id="3.20.20.80">
    <property type="entry name" value="Glycosidases"/>
    <property type="match status" value="1"/>
</dbReference>
<dbReference type="EMBL" id="FOOT01000003">
    <property type="protein sequence ID" value="SFG70765.1"/>
    <property type="molecule type" value="Genomic_DNA"/>
</dbReference>
<dbReference type="SUPFAM" id="SSF51445">
    <property type="entry name" value="(Trans)glycosidases"/>
    <property type="match status" value="1"/>
</dbReference>
<organism evidence="2 3">
    <name type="scientific">Pontibacter chinhatensis</name>
    <dbReference type="NCBI Taxonomy" id="1436961"/>
    <lineage>
        <taxon>Bacteria</taxon>
        <taxon>Pseudomonadati</taxon>
        <taxon>Bacteroidota</taxon>
        <taxon>Cytophagia</taxon>
        <taxon>Cytophagales</taxon>
        <taxon>Hymenobacteraceae</taxon>
        <taxon>Pontibacter</taxon>
    </lineage>
</organism>
<dbReference type="AlphaFoldDB" id="A0A1I2U0T4"/>
<reference evidence="3" key="1">
    <citation type="submission" date="2016-10" db="EMBL/GenBank/DDBJ databases">
        <authorList>
            <person name="Varghese N."/>
            <person name="Submissions S."/>
        </authorList>
    </citation>
    <scope>NUCLEOTIDE SEQUENCE [LARGE SCALE GENOMIC DNA]</scope>
    <source>
        <strain evidence="3">LP51</strain>
    </source>
</reference>
<name>A0A1I2U0T4_9BACT</name>
<accession>A0A1I2U0T4</accession>
<feature type="compositionally biased region" description="Basic and acidic residues" evidence="1">
    <location>
        <begin position="16"/>
        <end position="25"/>
    </location>
</feature>
<sequence length="507" mass="57668">MESTEQPMPRAGSKAGETKGARETSLEKKNGFPAFALEPDLPWIQVASEAPYFVTEAGDSWTPIGQNDAITWPDFEGLFRRKNLQQVEGHLAWLAGHGVTCLRLMLEYAQGRHRYFEKPAGTFSPSMVQLWDDLFRLCAKYGIRILLTPVDTFWMWLNWRHHPYNHQNGGPCKDRSEWLLCPDTLQAIKNRLSFATERWGGSGVLFAWDLWNEIHPAHAGGRTEVFGGFVKELSQHLRDTELRLYGRSHPQTVSLYGPVLDEHPDVADVIFRHPTLDFASTHFYDAATINDPRDTVASAICTGQLVRQALEHLQGNRPFFDSEHGPIHSFKDKHITFPEYFDDEYFRHMQWAHLASGAAGGGMRWPNRHPHCLTHGMRRAQKSMAEFVKLIDWKAFRRRNLNKEVLVSDSAFAVFACADEKQAVLWLLRTDSSQKRADGMETLNQEAAPLTAQVQLPGMAQGKYRITYWDTWEGKKIATIVQHTSAPGLLLRLPPVKTDVAVAVRRS</sequence>
<dbReference type="InterPro" id="IPR017853">
    <property type="entry name" value="GH"/>
</dbReference>
<gene>
    <name evidence="2" type="ORF">SAMN05421739_103357</name>
</gene>
<feature type="region of interest" description="Disordered" evidence="1">
    <location>
        <begin position="1"/>
        <end position="25"/>
    </location>
</feature>
<dbReference type="RefSeq" id="WP_245756187.1">
    <property type="nucleotide sequence ID" value="NZ_FOOT01000003.1"/>
</dbReference>
<evidence type="ECO:0000313" key="2">
    <source>
        <dbReference type="EMBL" id="SFG70765.1"/>
    </source>
</evidence>
<evidence type="ECO:0000313" key="3">
    <source>
        <dbReference type="Proteomes" id="UP000198724"/>
    </source>
</evidence>
<dbReference type="Proteomes" id="UP000198724">
    <property type="component" value="Unassembled WGS sequence"/>
</dbReference>
<evidence type="ECO:0008006" key="4">
    <source>
        <dbReference type="Google" id="ProtNLM"/>
    </source>
</evidence>